<protein>
    <submittedName>
        <fullName evidence="1">Ymf63</fullName>
    </submittedName>
</protein>
<keyword evidence="1" id="KW-0496">Mitochondrion</keyword>
<sequence>MKQLKKIYLNKIKLIKNKKNFTKKLYKLKLYKLKLFYNFKSNINFYINKLNYFQEHLNTVGLNSIFYINHSSDLLEDRFSTSRYHTFDSYLTSIELINYSNITGKFIIKYKYSMLSYFLPFLLKNGKKLSTINTMLSAISNIYTNLNYNSINNFSNYSYINQFKHYIDKTDDVYNLNFLIHWIINIYKPVFDIKCFNLPKIHKKKSDKSVLFKILYLSDKNRLKTAYKHITINIKKDQANKLKYRIINTFLDMLLNYKKSYLYTRKIYIYEQVMDM</sequence>
<evidence type="ECO:0000313" key="1">
    <source>
        <dbReference type="EMBL" id="ABI51732.1"/>
    </source>
</evidence>
<organism evidence="1">
    <name type="scientific">Tetrahymena pigmentosa</name>
    <dbReference type="NCBI Taxonomy" id="5907"/>
    <lineage>
        <taxon>Eukaryota</taxon>
        <taxon>Sar</taxon>
        <taxon>Alveolata</taxon>
        <taxon>Ciliophora</taxon>
        <taxon>Intramacronucleata</taxon>
        <taxon>Oligohymenophorea</taxon>
        <taxon>Hymenostomatida</taxon>
        <taxon>Tetrahymenina</taxon>
        <taxon>Tetrahymenidae</taxon>
        <taxon>Tetrahymena</taxon>
    </lineage>
</organism>
<accession>Q09F19</accession>
<proteinExistence type="predicted"/>
<dbReference type="RefSeq" id="YP_740823.1">
    <property type="nucleotide sequence ID" value="NC_008339.1"/>
</dbReference>
<dbReference type="GeneID" id="4271507"/>
<gene>
    <name evidence="1" type="primary">ymf63</name>
</gene>
<geneLocation type="mitochondrion" evidence="1"/>
<reference evidence="1" key="1">
    <citation type="journal article" date="2007" name="PLoS ONE">
        <title>Complete mitochondrial genome sequence of three tetrahymena species reveals mutation hot spots and accelerated nonsynonymous substitutions in Ymf genes.</title>
        <authorList>
            <person name="Moradian M.M."/>
            <person name="Beglaryan D."/>
            <person name="Skozylas J.M."/>
            <person name="Kerikorian V."/>
        </authorList>
    </citation>
    <scope>NUCLEOTIDE SEQUENCE</scope>
    <source>
        <strain evidence="1">UM1060</strain>
    </source>
</reference>
<name>Q09F19_TETPI</name>
<dbReference type="AlphaFoldDB" id="Q09F19"/>
<dbReference type="CDD" id="cd23685">
    <property type="entry name" value="uS7m"/>
    <property type="match status" value="1"/>
</dbReference>
<dbReference type="EMBL" id="DQ927305">
    <property type="protein sequence ID" value="ABI51732.1"/>
    <property type="molecule type" value="Genomic_DNA"/>
</dbReference>